<evidence type="ECO:0000313" key="5">
    <source>
        <dbReference type="Proteomes" id="UP000189670"/>
    </source>
</evidence>
<dbReference type="Pfam" id="PF00512">
    <property type="entry name" value="HisKA"/>
    <property type="match status" value="1"/>
</dbReference>
<accession>A0A1V1P7T6</accession>
<evidence type="ECO:0000256" key="2">
    <source>
        <dbReference type="ARBA" id="ARBA00012438"/>
    </source>
</evidence>
<dbReference type="Gene3D" id="1.10.287.130">
    <property type="match status" value="1"/>
</dbReference>
<comment type="caution">
    <text evidence="4">The sequence shown here is derived from an EMBL/GenBank/DDBJ whole genome shotgun (WGS) entry which is preliminary data.</text>
</comment>
<dbReference type="CDD" id="cd00082">
    <property type="entry name" value="HisKA"/>
    <property type="match status" value="1"/>
</dbReference>
<dbReference type="SUPFAM" id="SSF55874">
    <property type="entry name" value="ATPase domain of HSP90 chaperone/DNA topoisomerase II/histidine kinase"/>
    <property type="match status" value="1"/>
</dbReference>
<feature type="domain" description="Histidine kinase" evidence="3">
    <location>
        <begin position="47"/>
        <end position="200"/>
    </location>
</feature>
<dbReference type="EC" id="2.7.13.3" evidence="2"/>
<dbReference type="Gene3D" id="3.30.565.10">
    <property type="entry name" value="Histidine kinase-like ATPase, C-terminal domain"/>
    <property type="match status" value="1"/>
</dbReference>
<dbReference type="InterPro" id="IPR005467">
    <property type="entry name" value="His_kinase_dom"/>
</dbReference>
<sequence length="200" mass="22757">MKIHLTLRYQKIQLEKYAAELEQMVDDRTRQLVHADRLATLGTFSAGMAHEINNPNTFIAGNVQVLQLYWQAAEPILNKYVHEDTTGRLAKMTHQIKHVFDDMLEGSRRISTIVNSLKTYARQGGVSKENVKLLAIIDDALKLLQHRMKKSITIKKNVPLDLIVHCDFQSLSQVFVNLLNNSVDALDEQPGQIEIIAEKN</sequence>
<name>A0A1V1P7T6_9BACT</name>
<dbReference type="Proteomes" id="UP000189670">
    <property type="component" value="Unassembled WGS sequence"/>
</dbReference>
<dbReference type="PANTHER" id="PTHR43065:SF42">
    <property type="entry name" value="TWO-COMPONENT SENSOR PPRA"/>
    <property type="match status" value="1"/>
</dbReference>
<organism evidence="4 5">
    <name type="scientific">Candidatus Magnetoglobus multicellularis str. Araruama</name>
    <dbReference type="NCBI Taxonomy" id="890399"/>
    <lineage>
        <taxon>Bacteria</taxon>
        <taxon>Pseudomonadati</taxon>
        <taxon>Thermodesulfobacteriota</taxon>
        <taxon>Desulfobacteria</taxon>
        <taxon>Desulfobacterales</taxon>
        <taxon>Desulfobacteraceae</taxon>
        <taxon>Candidatus Magnetoglobus</taxon>
    </lineage>
</organism>
<dbReference type="InterPro" id="IPR036890">
    <property type="entry name" value="HATPase_C_sf"/>
</dbReference>
<dbReference type="InterPro" id="IPR003661">
    <property type="entry name" value="HisK_dim/P_dom"/>
</dbReference>
<proteinExistence type="predicted"/>
<gene>
    <name evidence="4" type="ORF">OMM_08421</name>
</gene>
<dbReference type="GO" id="GO:0000155">
    <property type="term" value="F:phosphorelay sensor kinase activity"/>
    <property type="evidence" value="ECO:0007669"/>
    <property type="project" value="InterPro"/>
</dbReference>
<dbReference type="PROSITE" id="PS50109">
    <property type="entry name" value="HIS_KIN"/>
    <property type="match status" value="1"/>
</dbReference>
<dbReference type="PANTHER" id="PTHR43065">
    <property type="entry name" value="SENSOR HISTIDINE KINASE"/>
    <property type="match status" value="1"/>
</dbReference>
<dbReference type="EMBL" id="ATBP01000339">
    <property type="protein sequence ID" value="ETR70969.1"/>
    <property type="molecule type" value="Genomic_DNA"/>
</dbReference>
<dbReference type="AlphaFoldDB" id="A0A1V1P7T6"/>
<evidence type="ECO:0000313" key="4">
    <source>
        <dbReference type="EMBL" id="ETR70969.1"/>
    </source>
</evidence>
<evidence type="ECO:0000256" key="1">
    <source>
        <dbReference type="ARBA" id="ARBA00000085"/>
    </source>
</evidence>
<reference evidence="5" key="1">
    <citation type="submission" date="2012-11" db="EMBL/GenBank/DDBJ databases">
        <authorList>
            <person name="Lucero-Rivera Y.E."/>
            <person name="Tovar-Ramirez D."/>
        </authorList>
    </citation>
    <scope>NUCLEOTIDE SEQUENCE [LARGE SCALE GENOMIC DNA]</scope>
    <source>
        <strain evidence="5">Araruama</strain>
    </source>
</reference>
<evidence type="ECO:0000259" key="3">
    <source>
        <dbReference type="PROSITE" id="PS50109"/>
    </source>
</evidence>
<comment type="catalytic activity">
    <reaction evidence="1">
        <text>ATP + protein L-histidine = ADP + protein N-phospho-L-histidine.</text>
        <dbReference type="EC" id="2.7.13.3"/>
    </reaction>
</comment>
<dbReference type="SMART" id="SM00388">
    <property type="entry name" value="HisKA"/>
    <property type="match status" value="1"/>
</dbReference>
<protein>
    <recommendedName>
        <fullName evidence="2">histidine kinase</fullName>
        <ecNumber evidence="2">2.7.13.3</ecNumber>
    </recommendedName>
</protein>